<proteinExistence type="predicted"/>
<protein>
    <submittedName>
        <fullName evidence="1">Uncharacterized protein</fullName>
    </submittedName>
</protein>
<evidence type="ECO:0000313" key="1">
    <source>
        <dbReference type="EMBL" id="ART31553.1"/>
    </source>
</evidence>
<geneLocation type="mitochondrion" evidence="1"/>
<gene>
    <name evidence="1" type="ORF">AEK19_MT1355</name>
</gene>
<keyword evidence="1" id="KW-0496">Mitochondrion</keyword>
<organism evidence="1">
    <name type="scientific">Utricularia reniformis</name>
    <dbReference type="NCBI Taxonomy" id="192314"/>
    <lineage>
        <taxon>Eukaryota</taxon>
        <taxon>Viridiplantae</taxon>
        <taxon>Streptophyta</taxon>
        <taxon>Embryophyta</taxon>
        <taxon>Tracheophyta</taxon>
        <taxon>Spermatophyta</taxon>
        <taxon>Magnoliopsida</taxon>
        <taxon>eudicotyledons</taxon>
        <taxon>Gunneridae</taxon>
        <taxon>Pentapetalae</taxon>
        <taxon>asterids</taxon>
        <taxon>lamiids</taxon>
        <taxon>Lamiales</taxon>
        <taxon>Lentibulariaceae</taxon>
        <taxon>Utricularia</taxon>
    </lineage>
</organism>
<name>A0A1Y0B2G2_9LAMI</name>
<accession>A0A1Y0B2G2</accession>
<reference evidence="1" key="1">
    <citation type="submission" date="2017-03" db="EMBL/GenBank/DDBJ databases">
        <title>The mitochondrial genome of the carnivorous plant Utricularia reniformis (Lentibulariaceae): structure, comparative analysis and evolutionary landmarks.</title>
        <authorList>
            <person name="Silva S.R."/>
            <person name="Alvarenga D.O."/>
            <person name="Michael T.P."/>
            <person name="Miranda V.F.O."/>
            <person name="Varani A.M."/>
        </authorList>
    </citation>
    <scope>NUCLEOTIDE SEQUENCE</scope>
</reference>
<sequence>MNAIFLNPLRGIRRYSHCPITTAFLLGFRLRKEEYCPQFLYWNCRARKLQGLQLLAHNKAIQQEAHSS</sequence>
<dbReference type="AlphaFoldDB" id="A0A1Y0B2G2"/>
<dbReference type="EMBL" id="KY774314">
    <property type="protein sequence ID" value="ART31553.1"/>
    <property type="molecule type" value="Genomic_DNA"/>
</dbReference>